<dbReference type="Proteomes" id="UP000030689">
    <property type="component" value="Unassembled WGS sequence"/>
</dbReference>
<protein>
    <recommendedName>
        <fullName evidence="6">DUF4283 domain-containing protein</fullName>
    </recommendedName>
</protein>
<evidence type="ECO:0000259" key="3">
    <source>
        <dbReference type="Pfam" id="PF14392"/>
    </source>
</evidence>
<dbReference type="InterPro" id="IPR025836">
    <property type="entry name" value="Zn_knuckle_CX2CX4HX4C"/>
</dbReference>
<feature type="non-terminal residue" evidence="4">
    <location>
        <position position="1"/>
    </location>
</feature>
<name>V4M818_EUTSA</name>
<evidence type="ECO:0000313" key="5">
    <source>
        <dbReference type="Proteomes" id="UP000030689"/>
    </source>
</evidence>
<evidence type="ECO:0000313" key="4">
    <source>
        <dbReference type="EMBL" id="ESQ51182.1"/>
    </source>
</evidence>
<dbReference type="EMBL" id="KI517385">
    <property type="protein sequence ID" value="ESQ51182.1"/>
    <property type="molecule type" value="Genomic_DNA"/>
</dbReference>
<dbReference type="InterPro" id="IPR025558">
    <property type="entry name" value="DUF4283"/>
</dbReference>
<dbReference type="Pfam" id="PF14392">
    <property type="entry name" value="zf-CCHC_4"/>
    <property type="match status" value="1"/>
</dbReference>
<gene>
    <name evidence="4" type="ORF">EUTSA_v10017779mg</name>
</gene>
<evidence type="ECO:0000256" key="1">
    <source>
        <dbReference type="SAM" id="MobiDB-lite"/>
    </source>
</evidence>
<dbReference type="PANTHER" id="PTHR31286">
    <property type="entry name" value="GLYCINE-RICH CELL WALL STRUCTURAL PROTEIN 1.8-LIKE"/>
    <property type="match status" value="1"/>
</dbReference>
<reference evidence="4 5" key="1">
    <citation type="journal article" date="2013" name="Front. Plant Sci.">
        <title>The Reference Genome of the Halophytic Plant Eutrema salsugineum.</title>
        <authorList>
            <person name="Yang R."/>
            <person name="Jarvis D.E."/>
            <person name="Chen H."/>
            <person name="Beilstein M.A."/>
            <person name="Grimwood J."/>
            <person name="Jenkins J."/>
            <person name="Shu S."/>
            <person name="Prochnik S."/>
            <person name="Xin M."/>
            <person name="Ma C."/>
            <person name="Schmutz J."/>
            <person name="Wing R.A."/>
            <person name="Mitchell-Olds T."/>
            <person name="Schumaker K.S."/>
            <person name="Wang X."/>
        </authorList>
    </citation>
    <scope>NUCLEOTIDE SEQUENCE [LARGE SCALE GENOMIC DNA]</scope>
</reference>
<dbReference type="OMA" id="YDDSTHN"/>
<dbReference type="eggNOG" id="KOG1075">
    <property type="taxonomic scope" value="Eukaryota"/>
</dbReference>
<proteinExistence type="predicted"/>
<feature type="region of interest" description="Disordered" evidence="1">
    <location>
        <begin position="162"/>
        <end position="183"/>
    </location>
</feature>
<evidence type="ECO:0008006" key="6">
    <source>
        <dbReference type="Google" id="ProtNLM"/>
    </source>
</evidence>
<keyword evidence="5" id="KW-1185">Reference proteome</keyword>
<feature type="domain" description="DUF4283" evidence="2">
    <location>
        <begin position="4"/>
        <end position="51"/>
    </location>
</feature>
<dbReference type="KEGG" id="eus:EUTSA_v10017779mg"/>
<feature type="domain" description="Zinc knuckle CX2CX4HX4C" evidence="3">
    <location>
        <begin position="106"/>
        <end position="148"/>
    </location>
</feature>
<sequence length="183" mass="21350">LEERVAGADLGLGRFQFDFESEEDIREVMKMKPFHFDYWMLSIVRWTPIVDLSYPSAIMFSVQVIGVPLHFWADPTFRTIGKALGDVKEVNFDDGKVQVVINGLRPLCFETVVEFHGGEENTVFLRYEKLFGYCRICYSLCHDQKICPNRAVYTEQKVQEDHYDDSTHNSGELQSLPWRTKQR</sequence>
<dbReference type="AlphaFoldDB" id="V4M818"/>
<accession>V4M818</accession>
<dbReference type="STRING" id="72664.V4M818"/>
<dbReference type="Pfam" id="PF14111">
    <property type="entry name" value="DUF4283"/>
    <property type="match status" value="1"/>
</dbReference>
<dbReference type="PANTHER" id="PTHR31286:SF178">
    <property type="entry name" value="DUF4283 DOMAIN-CONTAINING PROTEIN"/>
    <property type="match status" value="1"/>
</dbReference>
<evidence type="ECO:0000259" key="2">
    <source>
        <dbReference type="Pfam" id="PF14111"/>
    </source>
</evidence>
<dbReference type="InterPro" id="IPR040256">
    <property type="entry name" value="At4g02000-like"/>
</dbReference>
<organism evidence="4 5">
    <name type="scientific">Eutrema salsugineum</name>
    <name type="common">Saltwater cress</name>
    <name type="synonym">Sisymbrium salsugineum</name>
    <dbReference type="NCBI Taxonomy" id="72664"/>
    <lineage>
        <taxon>Eukaryota</taxon>
        <taxon>Viridiplantae</taxon>
        <taxon>Streptophyta</taxon>
        <taxon>Embryophyta</taxon>
        <taxon>Tracheophyta</taxon>
        <taxon>Spermatophyta</taxon>
        <taxon>Magnoliopsida</taxon>
        <taxon>eudicotyledons</taxon>
        <taxon>Gunneridae</taxon>
        <taxon>Pentapetalae</taxon>
        <taxon>rosids</taxon>
        <taxon>malvids</taxon>
        <taxon>Brassicales</taxon>
        <taxon>Brassicaceae</taxon>
        <taxon>Eutremeae</taxon>
        <taxon>Eutrema</taxon>
    </lineage>
</organism>